<dbReference type="InterPro" id="IPR003710">
    <property type="entry name" value="ApbA"/>
</dbReference>
<evidence type="ECO:0000256" key="2">
    <source>
        <dbReference type="ARBA" id="ARBA00007870"/>
    </source>
</evidence>
<evidence type="ECO:0000256" key="6">
    <source>
        <dbReference type="ARBA" id="ARBA00023002"/>
    </source>
</evidence>
<dbReference type="GO" id="GO:0015940">
    <property type="term" value="P:pantothenate biosynthetic process"/>
    <property type="evidence" value="ECO:0007669"/>
    <property type="project" value="UniProtKB-UniPathway"/>
</dbReference>
<comment type="catalytic activity">
    <reaction evidence="8 9">
        <text>(R)-pantoate + NADP(+) = 2-dehydropantoate + NADPH + H(+)</text>
        <dbReference type="Rhea" id="RHEA:16233"/>
        <dbReference type="ChEBI" id="CHEBI:11561"/>
        <dbReference type="ChEBI" id="CHEBI:15378"/>
        <dbReference type="ChEBI" id="CHEBI:15980"/>
        <dbReference type="ChEBI" id="CHEBI:57783"/>
        <dbReference type="ChEBI" id="CHEBI:58349"/>
        <dbReference type="EC" id="1.1.1.169"/>
    </reaction>
</comment>
<dbReference type="STRING" id="595434.RISK_006117"/>
<dbReference type="InterPro" id="IPR036291">
    <property type="entry name" value="NAD(P)-bd_dom_sf"/>
</dbReference>
<dbReference type="EC" id="1.1.1.169" evidence="3 9"/>
<dbReference type="AlphaFoldDB" id="A0A0J1B5R6"/>
<gene>
    <name evidence="12" type="ORF">RISK_006117</name>
</gene>
<evidence type="ECO:0000256" key="3">
    <source>
        <dbReference type="ARBA" id="ARBA00013014"/>
    </source>
</evidence>
<organism evidence="12 13">
    <name type="scientific">Rhodopirellula islandica</name>
    <dbReference type="NCBI Taxonomy" id="595434"/>
    <lineage>
        <taxon>Bacteria</taxon>
        <taxon>Pseudomonadati</taxon>
        <taxon>Planctomycetota</taxon>
        <taxon>Planctomycetia</taxon>
        <taxon>Pirellulales</taxon>
        <taxon>Pirellulaceae</taxon>
        <taxon>Rhodopirellula</taxon>
    </lineage>
</organism>
<dbReference type="InterPro" id="IPR013328">
    <property type="entry name" value="6PGD_dom2"/>
</dbReference>
<evidence type="ECO:0000256" key="8">
    <source>
        <dbReference type="ARBA" id="ARBA00048793"/>
    </source>
</evidence>
<dbReference type="NCBIfam" id="NF004887">
    <property type="entry name" value="PRK06249.1"/>
    <property type="match status" value="1"/>
</dbReference>
<dbReference type="UniPathway" id="UPA00028">
    <property type="reaction ID" value="UER00004"/>
</dbReference>
<dbReference type="NCBIfam" id="TIGR00745">
    <property type="entry name" value="apbA_panE"/>
    <property type="match status" value="1"/>
</dbReference>
<dbReference type="OrthoDB" id="9800163at2"/>
<evidence type="ECO:0000256" key="4">
    <source>
        <dbReference type="ARBA" id="ARBA00019465"/>
    </source>
</evidence>
<comment type="caution">
    <text evidence="12">The sequence shown here is derived from an EMBL/GenBank/DDBJ whole genome shotgun (WGS) entry which is preliminary data.</text>
</comment>
<dbReference type="GO" id="GO:0005737">
    <property type="term" value="C:cytoplasm"/>
    <property type="evidence" value="ECO:0007669"/>
    <property type="project" value="TreeGrafter"/>
</dbReference>
<dbReference type="Pfam" id="PF08546">
    <property type="entry name" value="ApbA_C"/>
    <property type="match status" value="1"/>
</dbReference>
<dbReference type="Pfam" id="PF02558">
    <property type="entry name" value="ApbA"/>
    <property type="match status" value="1"/>
</dbReference>
<accession>A0A0J1B5R6</accession>
<dbReference type="PANTHER" id="PTHR21708:SF26">
    <property type="entry name" value="2-DEHYDROPANTOATE 2-REDUCTASE"/>
    <property type="match status" value="1"/>
</dbReference>
<dbReference type="SUPFAM" id="SSF51735">
    <property type="entry name" value="NAD(P)-binding Rossmann-fold domains"/>
    <property type="match status" value="1"/>
</dbReference>
<comment type="pathway">
    <text evidence="1 9">Cofactor biosynthesis; (R)-pantothenate biosynthesis; (R)-pantoate from 3-methyl-2-oxobutanoate: step 2/2.</text>
</comment>
<dbReference type="InterPro" id="IPR013752">
    <property type="entry name" value="KPA_reductase"/>
</dbReference>
<feature type="domain" description="Ketopantoate reductase C-terminal" evidence="11">
    <location>
        <begin position="189"/>
        <end position="310"/>
    </location>
</feature>
<evidence type="ECO:0000256" key="1">
    <source>
        <dbReference type="ARBA" id="ARBA00004994"/>
    </source>
</evidence>
<dbReference type="Gene3D" id="3.40.50.720">
    <property type="entry name" value="NAD(P)-binding Rossmann-like Domain"/>
    <property type="match status" value="1"/>
</dbReference>
<dbReference type="FunFam" id="1.10.1040.10:FF:000017">
    <property type="entry name" value="2-dehydropantoate 2-reductase"/>
    <property type="match status" value="1"/>
</dbReference>
<dbReference type="Proteomes" id="UP000036367">
    <property type="component" value="Unassembled WGS sequence"/>
</dbReference>
<evidence type="ECO:0000313" key="13">
    <source>
        <dbReference type="Proteomes" id="UP000036367"/>
    </source>
</evidence>
<comment type="function">
    <text evidence="9">Catalyzes the NADPH-dependent reduction of ketopantoate into pantoic acid.</text>
</comment>
<dbReference type="InterPro" id="IPR051402">
    <property type="entry name" value="KPR-Related"/>
</dbReference>
<reference evidence="12" key="1">
    <citation type="submission" date="2015-05" db="EMBL/GenBank/DDBJ databases">
        <title>Permanent draft genome of Rhodopirellula islandicus K833.</title>
        <authorList>
            <person name="Kizina J."/>
            <person name="Richter M."/>
            <person name="Glockner F.O."/>
            <person name="Harder J."/>
        </authorList>
    </citation>
    <scope>NUCLEOTIDE SEQUENCE [LARGE SCALE GENOMIC DNA]</scope>
    <source>
        <strain evidence="12">K833</strain>
    </source>
</reference>
<dbReference type="RefSeq" id="WP_047817000.1">
    <property type="nucleotide sequence ID" value="NZ_LECT01000048.1"/>
</dbReference>
<dbReference type="EMBL" id="LECT01000048">
    <property type="protein sequence ID" value="KLU01933.1"/>
    <property type="molecule type" value="Genomic_DNA"/>
</dbReference>
<keyword evidence="6 9" id="KW-0560">Oxidoreductase</keyword>
<comment type="similarity">
    <text evidence="2 9">Belongs to the ketopantoate reductase family.</text>
</comment>
<evidence type="ECO:0000313" key="12">
    <source>
        <dbReference type="EMBL" id="KLU01933.1"/>
    </source>
</evidence>
<dbReference type="Gene3D" id="1.10.1040.10">
    <property type="entry name" value="N-(1-d-carboxylethyl)-l-norvaline Dehydrogenase, domain 2"/>
    <property type="match status" value="1"/>
</dbReference>
<keyword evidence="9" id="KW-0566">Pantothenate biosynthesis</keyword>
<protein>
    <recommendedName>
        <fullName evidence="4 9">2-dehydropantoate 2-reductase</fullName>
        <ecNumber evidence="3 9">1.1.1.169</ecNumber>
    </recommendedName>
    <alternativeName>
        <fullName evidence="7 9">Ketopantoate reductase</fullName>
    </alternativeName>
</protein>
<dbReference type="PATRIC" id="fig|595434.4.peg.5814"/>
<name>A0A0J1B5R6_RHOIS</name>
<evidence type="ECO:0000256" key="7">
    <source>
        <dbReference type="ARBA" id="ARBA00032024"/>
    </source>
</evidence>
<dbReference type="InterPro" id="IPR013332">
    <property type="entry name" value="KPR_N"/>
</dbReference>
<evidence type="ECO:0000256" key="9">
    <source>
        <dbReference type="RuleBase" id="RU362068"/>
    </source>
</evidence>
<sequence>MTAPAEPLRYAILGSGAVGGLYGAMLAKSGCEVHFLLHSDFDHVRENGLRIDSVQGDFVLESPQVYQSVESMPKCDVVIVALKSTRNALLDEWLPQVTAEKGVVLTLQNGLNVEADVRRTIPAGHVLGGCCFLCSNKVGPGHIHHLDYGRIAFGAYQEPGVDRSWAESVGHRIEADMKSAGIDANWNDDLAKTRWRKLMWNIPFNGLSVVLDASTDRIIGSQPGRELAMQLISEVHAGAAACGVEIDQKAIRATMEHTETMVPYDSSMRLDFLAKRPMEVEAIFGNPLRAIGDQASQIAPSISMLYQQLAFFDEAICRDA</sequence>
<evidence type="ECO:0000259" key="10">
    <source>
        <dbReference type="Pfam" id="PF02558"/>
    </source>
</evidence>
<dbReference type="InterPro" id="IPR008927">
    <property type="entry name" value="6-PGluconate_DH-like_C_sf"/>
</dbReference>
<proteinExistence type="inferred from homology"/>
<keyword evidence="13" id="KW-1185">Reference proteome</keyword>
<evidence type="ECO:0000256" key="5">
    <source>
        <dbReference type="ARBA" id="ARBA00022857"/>
    </source>
</evidence>
<dbReference type="PANTHER" id="PTHR21708">
    <property type="entry name" value="PROBABLE 2-DEHYDROPANTOATE 2-REDUCTASE"/>
    <property type="match status" value="1"/>
</dbReference>
<keyword evidence="5 9" id="KW-0521">NADP</keyword>
<evidence type="ECO:0000259" key="11">
    <source>
        <dbReference type="Pfam" id="PF08546"/>
    </source>
</evidence>
<feature type="domain" description="Ketopantoate reductase N-terminal" evidence="10">
    <location>
        <begin position="10"/>
        <end position="157"/>
    </location>
</feature>
<dbReference type="SUPFAM" id="SSF48179">
    <property type="entry name" value="6-phosphogluconate dehydrogenase C-terminal domain-like"/>
    <property type="match status" value="1"/>
</dbReference>
<dbReference type="GO" id="GO:0008677">
    <property type="term" value="F:2-dehydropantoate 2-reductase activity"/>
    <property type="evidence" value="ECO:0007669"/>
    <property type="project" value="UniProtKB-EC"/>
</dbReference>